<reference evidence="5 6" key="1">
    <citation type="submission" date="2015-09" db="EMBL/GenBank/DDBJ databases">
        <authorList>
            <consortium name="Pathogen Informatics"/>
        </authorList>
    </citation>
    <scope>NUCLEOTIDE SEQUENCE [LARGE SCALE GENOMIC DNA]</scope>
    <source>
        <strain evidence="5 6">2789STDY5834921</strain>
    </source>
</reference>
<sequence length="339" mass="37480">MKYQYRQSCYSRIKRMICMLAFAAVLAGMLMNTPVLAAAEADQTKGSISLGCPAEGLEFSLYRVADYKDTGGFALTEKFQNYRVSLESDEWRGTARTLADYAERDGIQADAVLKSGSDKTVCFENLSNGLYLVKGQAIDLQENGKAKISVPPVSLIALPDASQKDPLHIKVNMKYDEEESDNIEVSQTKIHVLKVWKQDQAKERPASVQVDLLRTDQDGTTTVADSQILEKENQWSYTWEDLSSQVSWSVVETEVPSGYTVSTSREGNTVVLTNTKTADSEDKPESPDKTGTSGENGGNSSQKLPQTGQLWWPIPLLMLAGVICLLVGKQLRKSMEEKK</sequence>
<dbReference type="EMBL" id="CZBA01000017">
    <property type="protein sequence ID" value="CUP82615.1"/>
    <property type="molecule type" value="Genomic_DNA"/>
</dbReference>
<keyword evidence="2" id="KW-0472">Membrane</keyword>
<feature type="signal peptide" evidence="3">
    <location>
        <begin position="1"/>
        <end position="37"/>
    </location>
</feature>
<feature type="transmembrane region" description="Helical" evidence="2">
    <location>
        <begin position="310"/>
        <end position="328"/>
    </location>
</feature>
<accession>A0A174RHB4</accession>
<dbReference type="Gene3D" id="2.60.40.10">
    <property type="entry name" value="Immunoglobulins"/>
    <property type="match status" value="1"/>
</dbReference>
<keyword evidence="3" id="KW-0732">Signal</keyword>
<organism evidence="5 6">
    <name type="scientific">Blautia obeum</name>
    <dbReference type="NCBI Taxonomy" id="40520"/>
    <lineage>
        <taxon>Bacteria</taxon>
        <taxon>Bacillati</taxon>
        <taxon>Bacillota</taxon>
        <taxon>Clostridia</taxon>
        <taxon>Lachnospirales</taxon>
        <taxon>Lachnospiraceae</taxon>
        <taxon>Blautia</taxon>
    </lineage>
</organism>
<evidence type="ECO:0000313" key="5">
    <source>
        <dbReference type="EMBL" id="CUP82615.1"/>
    </source>
</evidence>
<dbReference type="Proteomes" id="UP000095413">
    <property type="component" value="Unassembled WGS sequence"/>
</dbReference>
<feature type="domain" description="CNA-B" evidence="4">
    <location>
        <begin position="190"/>
        <end position="275"/>
    </location>
</feature>
<dbReference type="Pfam" id="PF05738">
    <property type="entry name" value="Cna_B"/>
    <property type="match status" value="1"/>
</dbReference>
<evidence type="ECO:0000256" key="2">
    <source>
        <dbReference type="SAM" id="Phobius"/>
    </source>
</evidence>
<feature type="compositionally biased region" description="Polar residues" evidence="1">
    <location>
        <begin position="259"/>
        <end position="277"/>
    </location>
</feature>
<feature type="compositionally biased region" description="Low complexity" evidence="1">
    <location>
        <begin position="290"/>
        <end position="301"/>
    </location>
</feature>
<dbReference type="Gene3D" id="2.60.40.1140">
    <property type="entry name" value="Collagen-binding surface protein Cna, B-type domain"/>
    <property type="match status" value="1"/>
</dbReference>
<dbReference type="AlphaFoldDB" id="A0A174RHB4"/>
<keyword evidence="2" id="KW-1133">Transmembrane helix</keyword>
<feature type="chain" id="PRO_5008031839" evidence="3">
    <location>
        <begin position="38"/>
        <end position="339"/>
    </location>
</feature>
<name>A0A174RHB4_9FIRM</name>
<evidence type="ECO:0000256" key="1">
    <source>
        <dbReference type="SAM" id="MobiDB-lite"/>
    </source>
</evidence>
<dbReference type="InterPro" id="IPR013783">
    <property type="entry name" value="Ig-like_fold"/>
</dbReference>
<dbReference type="InterPro" id="IPR008454">
    <property type="entry name" value="Collagen-bd_Cna-like_B-typ_dom"/>
</dbReference>
<evidence type="ECO:0000259" key="4">
    <source>
        <dbReference type="Pfam" id="PF05738"/>
    </source>
</evidence>
<feature type="compositionally biased region" description="Basic and acidic residues" evidence="1">
    <location>
        <begin position="278"/>
        <end position="288"/>
    </location>
</feature>
<keyword evidence="2" id="KW-0812">Transmembrane</keyword>
<dbReference type="CDD" id="cd00222">
    <property type="entry name" value="CollagenBindB"/>
    <property type="match status" value="1"/>
</dbReference>
<evidence type="ECO:0000313" key="6">
    <source>
        <dbReference type="Proteomes" id="UP000095413"/>
    </source>
</evidence>
<protein>
    <submittedName>
        <fullName evidence="5">Cna protein B-type domain</fullName>
    </submittedName>
</protein>
<dbReference type="OrthoDB" id="1747537at2"/>
<evidence type="ECO:0000256" key="3">
    <source>
        <dbReference type="SAM" id="SignalP"/>
    </source>
</evidence>
<dbReference type="SUPFAM" id="SSF49478">
    <property type="entry name" value="Cna protein B-type domain"/>
    <property type="match status" value="1"/>
</dbReference>
<proteinExistence type="predicted"/>
<gene>
    <name evidence="5" type="ORF">ERS852533_02692</name>
</gene>
<feature type="region of interest" description="Disordered" evidence="1">
    <location>
        <begin position="257"/>
        <end position="305"/>
    </location>
</feature>